<feature type="transmembrane region" description="Helical" evidence="7">
    <location>
        <begin position="20"/>
        <end position="37"/>
    </location>
</feature>
<dbReference type="InterPro" id="IPR000569">
    <property type="entry name" value="HECT_dom"/>
</dbReference>
<evidence type="ECO:0000313" key="9">
    <source>
        <dbReference type="EMBL" id="VDN22146.1"/>
    </source>
</evidence>
<dbReference type="Pfam" id="PF00632">
    <property type="entry name" value="HECT"/>
    <property type="match status" value="1"/>
</dbReference>
<reference evidence="9 10" key="1">
    <citation type="submission" date="2018-11" db="EMBL/GenBank/DDBJ databases">
        <authorList>
            <consortium name="Pathogen Informatics"/>
        </authorList>
    </citation>
    <scope>NUCLEOTIDE SEQUENCE [LARGE SCALE GENOMIC DNA]</scope>
</reference>
<accession>A0A3P7PVR2</accession>
<dbReference type="Proteomes" id="UP000281553">
    <property type="component" value="Unassembled WGS sequence"/>
</dbReference>
<protein>
    <recommendedName>
        <fullName evidence="3">HECT-type E3 ubiquitin transferase</fullName>
        <ecNumber evidence="3">2.3.2.26</ecNumber>
    </recommendedName>
</protein>
<feature type="domain" description="HECT" evidence="8">
    <location>
        <begin position="135"/>
        <end position="211"/>
    </location>
</feature>
<keyword evidence="7" id="KW-1133">Transmembrane helix</keyword>
<comment type="caution">
    <text evidence="6">Lacks conserved residue(s) required for the propagation of feature annotation.</text>
</comment>
<dbReference type="OrthoDB" id="423283at2759"/>
<dbReference type="InterPro" id="IPR050409">
    <property type="entry name" value="E3_ubiq-protein_ligase"/>
</dbReference>
<evidence type="ECO:0000256" key="7">
    <source>
        <dbReference type="SAM" id="Phobius"/>
    </source>
</evidence>
<evidence type="ECO:0000313" key="10">
    <source>
        <dbReference type="Proteomes" id="UP000281553"/>
    </source>
</evidence>
<dbReference type="Gene3D" id="3.90.1750.10">
    <property type="entry name" value="Hect, E3 ligase catalytic domains"/>
    <property type="match status" value="1"/>
</dbReference>
<dbReference type="EC" id="2.3.2.26" evidence="3"/>
<keyword evidence="4" id="KW-0808">Transferase</keyword>
<keyword evidence="10" id="KW-1185">Reference proteome</keyword>
<evidence type="ECO:0000256" key="1">
    <source>
        <dbReference type="ARBA" id="ARBA00000885"/>
    </source>
</evidence>
<dbReference type="Gene3D" id="3.30.2160.10">
    <property type="entry name" value="Hect, E3 ligase catalytic domain"/>
    <property type="match status" value="1"/>
</dbReference>
<dbReference type="GO" id="GO:0043161">
    <property type="term" value="P:proteasome-mediated ubiquitin-dependent protein catabolic process"/>
    <property type="evidence" value="ECO:0007669"/>
    <property type="project" value="TreeGrafter"/>
</dbReference>
<dbReference type="GO" id="GO:0005737">
    <property type="term" value="C:cytoplasm"/>
    <property type="evidence" value="ECO:0007669"/>
    <property type="project" value="TreeGrafter"/>
</dbReference>
<evidence type="ECO:0000259" key="8">
    <source>
        <dbReference type="PROSITE" id="PS50237"/>
    </source>
</evidence>
<evidence type="ECO:0000256" key="2">
    <source>
        <dbReference type="ARBA" id="ARBA00004906"/>
    </source>
</evidence>
<organism evidence="9 10">
    <name type="scientific">Dibothriocephalus latus</name>
    <name type="common">Fish tapeworm</name>
    <name type="synonym">Diphyllobothrium latum</name>
    <dbReference type="NCBI Taxonomy" id="60516"/>
    <lineage>
        <taxon>Eukaryota</taxon>
        <taxon>Metazoa</taxon>
        <taxon>Spiralia</taxon>
        <taxon>Lophotrochozoa</taxon>
        <taxon>Platyhelminthes</taxon>
        <taxon>Cestoda</taxon>
        <taxon>Eucestoda</taxon>
        <taxon>Diphyllobothriidea</taxon>
        <taxon>Diphyllobothriidae</taxon>
        <taxon>Dibothriocephalus</taxon>
    </lineage>
</organism>
<dbReference type="PANTHER" id="PTHR11254:SF429">
    <property type="entry name" value="E3 UBIQUITIN-PROTEIN LIGASE SU(DX)"/>
    <property type="match status" value="1"/>
</dbReference>
<evidence type="ECO:0000256" key="6">
    <source>
        <dbReference type="PROSITE-ProRule" id="PRU00104"/>
    </source>
</evidence>
<dbReference type="GO" id="GO:0016567">
    <property type="term" value="P:protein ubiquitination"/>
    <property type="evidence" value="ECO:0007669"/>
    <property type="project" value="TreeGrafter"/>
</dbReference>
<evidence type="ECO:0000256" key="5">
    <source>
        <dbReference type="ARBA" id="ARBA00022786"/>
    </source>
</evidence>
<sequence length="211" mass="23918">MGVRLVSRQSPASDLLDTDLVRMAFFSLASLFAYWLAADRYCYAATGSPKINQSSGLRHTFRESAAAPVCRALRYHCEIARLLCETRLHAAGMPSDFPQSGNHPPPPSFDRSEAYEHFVVGSCNRDNNVDECDLELYFVGSYQKFGSMEEEELKPGGHDIKVTEENKVEYTKLMVDWRFNRGVTEQTSAFLKGLFEVVEPAWLQAFDEREL</sequence>
<evidence type="ECO:0000256" key="3">
    <source>
        <dbReference type="ARBA" id="ARBA00012485"/>
    </source>
</evidence>
<gene>
    <name evidence="9" type="ORF">DILT_LOCUS13988</name>
</gene>
<dbReference type="AlphaFoldDB" id="A0A3P7PVR2"/>
<dbReference type="PANTHER" id="PTHR11254">
    <property type="entry name" value="HECT DOMAIN UBIQUITIN-PROTEIN LIGASE"/>
    <property type="match status" value="1"/>
</dbReference>
<dbReference type="SUPFAM" id="SSF56204">
    <property type="entry name" value="Hect, E3 ligase catalytic domain"/>
    <property type="match status" value="1"/>
</dbReference>
<feature type="non-terminal residue" evidence="9">
    <location>
        <position position="211"/>
    </location>
</feature>
<comment type="pathway">
    <text evidence="2">Protein modification; protein ubiquitination.</text>
</comment>
<dbReference type="EMBL" id="UYRU01072353">
    <property type="protein sequence ID" value="VDN22146.1"/>
    <property type="molecule type" value="Genomic_DNA"/>
</dbReference>
<keyword evidence="7" id="KW-0472">Membrane</keyword>
<dbReference type="InterPro" id="IPR035983">
    <property type="entry name" value="Hect_E3_ubiquitin_ligase"/>
</dbReference>
<name>A0A3P7PVR2_DIBLA</name>
<keyword evidence="5 6" id="KW-0833">Ubl conjugation pathway</keyword>
<proteinExistence type="predicted"/>
<keyword evidence="7" id="KW-0812">Transmembrane</keyword>
<evidence type="ECO:0000256" key="4">
    <source>
        <dbReference type="ARBA" id="ARBA00022679"/>
    </source>
</evidence>
<dbReference type="PROSITE" id="PS50237">
    <property type="entry name" value="HECT"/>
    <property type="match status" value="1"/>
</dbReference>
<dbReference type="GO" id="GO:0061630">
    <property type="term" value="F:ubiquitin protein ligase activity"/>
    <property type="evidence" value="ECO:0007669"/>
    <property type="project" value="UniProtKB-EC"/>
</dbReference>
<comment type="catalytic activity">
    <reaction evidence="1">
        <text>S-ubiquitinyl-[E2 ubiquitin-conjugating enzyme]-L-cysteine + [acceptor protein]-L-lysine = [E2 ubiquitin-conjugating enzyme]-L-cysteine + N(6)-ubiquitinyl-[acceptor protein]-L-lysine.</text>
        <dbReference type="EC" id="2.3.2.26"/>
    </reaction>
</comment>